<evidence type="ECO:0000256" key="1">
    <source>
        <dbReference type="SAM" id="Phobius"/>
    </source>
</evidence>
<name>A0ABZ0S2Q8_9BACI</name>
<feature type="transmembrane region" description="Helical" evidence="1">
    <location>
        <begin position="62"/>
        <end position="82"/>
    </location>
</feature>
<reference evidence="2 3" key="1">
    <citation type="submission" date="2023-09" db="EMBL/GenBank/DDBJ databases">
        <authorList>
            <person name="Page C.A."/>
            <person name="Perez-Diaz I.M."/>
        </authorList>
    </citation>
    <scope>NUCLEOTIDE SEQUENCE [LARGE SCALE GENOMIC DNA]</scope>
    <source>
        <strain evidence="2 3">Ll15</strain>
    </source>
</reference>
<dbReference type="EMBL" id="CP137624">
    <property type="protein sequence ID" value="WPK13846.1"/>
    <property type="molecule type" value="Genomic_DNA"/>
</dbReference>
<feature type="transmembrane region" description="Helical" evidence="1">
    <location>
        <begin position="33"/>
        <end position="50"/>
    </location>
</feature>
<keyword evidence="1" id="KW-0812">Transmembrane</keyword>
<dbReference type="Proteomes" id="UP001322664">
    <property type="component" value="Chromosome"/>
</dbReference>
<keyword evidence="3" id="KW-1185">Reference proteome</keyword>
<evidence type="ECO:0000313" key="2">
    <source>
        <dbReference type="EMBL" id="WPK13846.1"/>
    </source>
</evidence>
<keyword evidence="1" id="KW-0472">Membrane</keyword>
<proteinExistence type="predicted"/>
<accession>A0ABZ0S2Q8</accession>
<dbReference type="RefSeq" id="WP_319838275.1">
    <property type="nucleotide sequence ID" value="NZ_CP137624.1"/>
</dbReference>
<sequence>MKILLLMVAWAIIFQKLHQFSYADKVKRSWRKYILFSIIASIIVPFIQLYANNELGTLQENITNASVIAIAILVLLIGGAYLKMKIDEWSEEFQK</sequence>
<protein>
    <submittedName>
        <fullName evidence="2">Uncharacterized protein</fullName>
    </submittedName>
</protein>
<evidence type="ECO:0000313" key="3">
    <source>
        <dbReference type="Proteomes" id="UP001322664"/>
    </source>
</evidence>
<gene>
    <name evidence="2" type="ORF">R6U77_09440</name>
</gene>
<organism evidence="2 3">
    <name type="scientific">Lysinibacillus louembei</name>
    <dbReference type="NCBI Taxonomy" id="1470088"/>
    <lineage>
        <taxon>Bacteria</taxon>
        <taxon>Bacillati</taxon>
        <taxon>Bacillota</taxon>
        <taxon>Bacilli</taxon>
        <taxon>Bacillales</taxon>
        <taxon>Bacillaceae</taxon>
        <taxon>Lysinibacillus</taxon>
    </lineage>
</organism>
<keyword evidence="1" id="KW-1133">Transmembrane helix</keyword>